<comment type="subcellular location">
    <subcellularLocation>
        <location evidence="2">Cell membrane</location>
        <topology evidence="2">Multi-pass membrane protein</topology>
    </subcellularLocation>
    <subcellularLocation>
        <location evidence="1">Recycling endosome membrane</location>
        <topology evidence="1">Multi-pass membrane protein</topology>
    </subcellularLocation>
</comment>
<dbReference type="Pfam" id="PF00999">
    <property type="entry name" value="Na_H_Exchanger"/>
    <property type="match status" value="1"/>
</dbReference>
<feature type="transmembrane region" description="Helical" evidence="15">
    <location>
        <begin position="571"/>
        <end position="594"/>
    </location>
</feature>
<evidence type="ECO:0000256" key="3">
    <source>
        <dbReference type="ARBA" id="ARBA00022448"/>
    </source>
</evidence>
<evidence type="ECO:0000256" key="6">
    <source>
        <dbReference type="ARBA" id="ARBA00022692"/>
    </source>
</evidence>
<keyword evidence="12 13" id="KW-0739">Sodium transport</keyword>
<feature type="region of interest" description="Disordered" evidence="14">
    <location>
        <begin position="789"/>
        <end position="809"/>
    </location>
</feature>
<keyword evidence="9" id="KW-0915">Sodium</keyword>
<dbReference type="InterPro" id="IPR006153">
    <property type="entry name" value="Cation/H_exchanger_TM"/>
</dbReference>
<dbReference type="PANTHER" id="PTHR10110:SF98">
    <property type="entry name" value="SODIUM_HYDROGEN EXCHANGER"/>
    <property type="match status" value="1"/>
</dbReference>
<keyword evidence="6 13" id="KW-0812">Transmembrane</keyword>
<keyword evidence="5" id="KW-1003">Cell membrane</keyword>
<protein>
    <recommendedName>
        <fullName evidence="13">Sodium/hydrogen exchanger</fullName>
    </recommendedName>
</protein>
<evidence type="ECO:0000256" key="5">
    <source>
        <dbReference type="ARBA" id="ARBA00022475"/>
    </source>
</evidence>
<dbReference type="Proteomes" id="UP001652680">
    <property type="component" value="Unassembled WGS sequence"/>
</dbReference>
<dbReference type="InterPro" id="IPR018422">
    <property type="entry name" value="Cation/H_exchanger_CPA1"/>
</dbReference>
<dbReference type="Gene3D" id="6.10.250.1040">
    <property type="match status" value="1"/>
</dbReference>
<dbReference type="OrthoDB" id="196264at2759"/>
<dbReference type="GO" id="GO:0055038">
    <property type="term" value="C:recycling endosome membrane"/>
    <property type="evidence" value="ECO:0007669"/>
    <property type="project" value="UniProtKB-SubCell"/>
</dbReference>
<feature type="transmembrane region" description="Helical" evidence="15">
    <location>
        <begin position="386"/>
        <end position="410"/>
    </location>
</feature>
<evidence type="ECO:0000256" key="12">
    <source>
        <dbReference type="ARBA" id="ARBA00023201"/>
    </source>
</evidence>
<gene>
    <name evidence="19" type="primary">LOC108038482</name>
    <name evidence="17" type="synonym">108038482</name>
</gene>
<keyword evidence="18" id="KW-1185">Reference proteome</keyword>
<evidence type="ECO:0000313" key="17">
    <source>
        <dbReference type="EnsemblMetazoa" id="XP_044315989.1"/>
    </source>
</evidence>
<dbReference type="GO" id="GO:0015385">
    <property type="term" value="F:sodium:proton antiporter activity"/>
    <property type="evidence" value="ECO:0007669"/>
    <property type="project" value="InterPro"/>
</dbReference>
<evidence type="ECO:0000256" key="14">
    <source>
        <dbReference type="SAM" id="MobiDB-lite"/>
    </source>
</evidence>
<organism evidence="19">
    <name type="scientific">Drosophila rhopaloa</name>
    <name type="common">Fruit fly</name>
    <dbReference type="NCBI Taxonomy" id="1041015"/>
    <lineage>
        <taxon>Eukaryota</taxon>
        <taxon>Metazoa</taxon>
        <taxon>Ecdysozoa</taxon>
        <taxon>Arthropoda</taxon>
        <taxon>Hexapoda</taxon>
        <taxon>Insecta</taxon>
        <taxon>Pterygota</taxon>
        <taxon>Neoptera</taxon>
        <taxon>Endopterygota</taxon>
        <taxon>Diptera</taxon>
        <taxon>Brachycera</taxon>
        <taxon>Muscomorpha</taxon>
        <taxon>Ephydroidea</taxon>
        <taxon>Drosophilidae</taxon>
        <taxon>Drosophila</taxon>
        <taxon>Sophophora</taxon>
    </lineage>
</organism>
<evidence type="ECO:0000256" key="9">
    <source>
        <dbReference type="ARBA" id="ARBA00023053"/>
    </source>
</evidence>
<evidence type="ECO:0000313" key="19">
    <source>
        <dbReference type="RefSeq" id="XP_016970773.1"/>
    </source>
</evidence>
<dbReference type="EnsemblMetazoa" id="XM_044460054.1">
    <property type="protein sequence ID" value="XP_044315989.1"/>
    <property type="gene ID" value="LOC108038482"/>
</dbReference>
<dbReference type="RefSeq" id="XP_016970773.1">
    <property type="nucleotide sequence ID" value="XM_017115284.1"/>
</dbReference>
<dbReference type="GO" id="GO:0051453">
    <property type="term" value="P:regulation of intracellular pH"/>
    <property type="evidence" value="ECO:0007669"/>
    <property type="project" value="TreeGrafter"/>
</dbReference>
<dbReference type="InterPro" id="IPR004709">
    <property type="entry name" value="NaH_exchanger"/>
</dbReference>
<sequence length="1310" mass="144148">MSNRTEQDYDSATPALQQQMNLARRACWRNPSSSTELPPRNIASETDTITSDAARRLELDKEAQPPRDETKTRVEPQIATTTRNTTCTSDWRGILGKRMLLICALILVLGLVQGRPNTSAAVGVTPGSDAVTKLNLPVDVDVGLASTPSARLPRAEAMKSSDQDAEGGEGHKMERYPISIVDFARVKTPFIIGIWILSASIAKIGFHMTPKLHLIFPESCLLIVVGVVIGVVLYFCTDVAVSPLTPNTFFFYMLPPIILDAGYFMPNRLFFDNLGTILLMAVVGTIFNIATIGGSLYACGVMGIYGEGETPGLMDVFLFASLISAVDPVAVLAVFEEIHVNEILYIVVFGESLLNDAVTVVMYHMMESYNEIGLDKIIAQDIASGVGSFFVVALGGTAIGIIWGFLTGLVTRFTDHVRVIEPIFIFVMAYLAYLNAEIFHMSGILAITFCGITMKNYVESNISQKSHTTVKYALKMLSSSAETIIFMFLGVATVNNKHVWNTWFVVLTIAFCSVFRVIGVIWLSALANRFRLHKLSRVDQFVMSYGGLRGAVAFALVLLVDENVVKQKNMFVTTTIAVIYFTVFLQGITIKPLVKILNVKRANKRKPTMNERIHERFMDHLMAGIEDIVGKTGNYNVRDKFKRFDNRFIRPLLIRDLKGAEPKIIETYSKLTMRDAMEVMRRNPSTIGQMTGTESMSALFRNYTNNYIGGSPSLTNLDNTCSRNLDMAELDYNPSKKDLTDARIHHLLAEELKPYRRHRRLSYSRHAVDDRDLSTQVNYKMQMNFRRMFNDRKHHKRSKRGASNKAKENVKQNHVSFHDFQQNGTTKQLTNDYINNVLNETAEECQQNPNEINVVGPSDDWDDGLTFTAKSSLAEHPIPEEDRNLSRESDGERRVATPTATESQLPWKRQGDECTDAVQQNEFPAWASNKEYLAYNSPSATFLGGINKPKQPKSVIGLFRRESSSSKAGSVGIGSTGAVDTAASGSDPMVVPLSNQPPNAPSTSMHNPRLDKRSQSISSGSLGVGAHQLGPDGHSGPFPVTASHRRNVRRGSMLELSGLIATGRRPSRILQFSPGTTNLLVSATITTPPPPPSTSTTTTTVKTTTTSTTKNNNTNNSTETTSASASNSTPTSPKSEDSATYTYYPKDTIPEESSYQHGHSKSLCEPADSDDWEGAPLSTAGGANSERMMRMSGREPLLPRPSNTPRAQIRRMNAGAVGGAAVNQAGRKNQVTKALLDYEDSETDSEENDDDEDEDFDSYDDENIVVTTFTTPATGRRSGSSPGSGSEANTSATTTTTSIRLTRNNDESII</sequence>
<accession>A0A6P4E6B7</accession>
<feature type="transmembrane region" description="Helical" evidence="15">
    <location>
        <begin position="317"/>
        <end position="336"/>
    </location>
</feature>
<feature type="compositionally biased region" description="Acidic residues" evidence="14">
    <location>
        <begin position="1237"/>
        <end position="1263"/>
    </location>
</feature>
<evidence type="ECO:0000313" key="18">
    <source>
        <dbReference type="Proteomes" id="UP001652680"/>
    </source>
</evidence>
<evidence type="ECO:0000256" key="8">
    <source>
        <dbReference type="ARBA" id="ARBA00022989"/>
    </source>
</evidence>
<evidence type="ECO:0000256" key="15">
    <source>
        <dbReference type="SAM" id="Phobius"/>
    </source>
</evidence>
<keyword evidence="8 15" id="KW-1133">Transmembrane helix</keyword>
<comment type="similarity">
    <text evidence="13">Belongs to the monovalent cation:proton antiporter 1 (CPA1) transporter (TC 2.A.36) family.</text>
</comment>
<dbReference type="GO" id="GO:0015386">
    <property type="term" value="F:potassium:proton antiporter activity"/>
    <property type="evidence" value="ECO:0007669"/>
    <property type="project" value="TreeGrafter"/>
</dbReference>
<feature type="compositionally biased region" description="Low complexity" evidence="14">
    <location>
        <begin position="1275"/>
        <end position="1302"/>
    </location>
</feature>
<name>A0A6P4E6B7_DRORH</name>
<dbReference type="GO" id="GO:0005886">
    <property type="term" value="C:plasma membrane"/>
    <property type="evidence" value="ECO:0007669"/>
    <property type="project" value="UniProtKB-SubCell"/>
</dbReference>
<feature type="compositionally biased region" description="Low complexity" evidence="14">
    <location>
        <begin position="1094"/>
        <end position="1133"/>
    </location>
</feature>
<keyword evidence="10 13" id="KW-0406">Ion transport</keyword>
<keyword evidence="11 15" id="KW-0472">Membrane</keyword>
<dbReference type="PRINTS" id="PR01087">
    <property type="entry name" value="NAHEXCHNGR3"/>
</dbReference>
<dbReference type="CTD" id="35376"/>
<evidence type="ECO:0000256" key="2">
    <source>
        <dbReference type="ARBA" id="ARBA00004651"/>
    </source>
</evidence>
<evidence type="ECO:0000256" key="4">
    <source>
        <dbReference type="ARBA" id="ARBA00022449"/>
    </source>
</evidence>
<feature type="compositionally biased region" description="Basic and acidic residues" evidence="14">
    <location>
        <begin position="877"/>
        <end position="895"/>
    </location>
</feature>
<dbReference type="PRINTS" id="PR01084">
    <property type="entry name" value="NAHEXCHNGR"/>
</dbReference>
<feature type="domain" description="Cation/H+ exchanger transmembrane" evidence="16">
    <location>
        <begin position="196"/>
        <end position="595"/>
    </location>
</feature>
<evidence type="ECO:0000256" key="13">
    <source>
        <dbReference type="RuleBase" id="RU003722"/>
    </source>
</evidence>
<feature type="region of interest" description="Disordered" evidence="14">
    <location>
        <begin position="870"/>
        <end position="906"/>
    </location>
</feature>
<evidence type="ECO:0000256" key="10">
    <source>
        <dbReference type="ARBA" id="ARBA00023065"/>
    </source>
</evidence>
<evidence type="ECO:0000259" key="16">
    <source>
        <dbReference type="Pfam" id="PF00999"/>
    </source>
</evidence>
<keyword evidence="3 13" id="KW-0813">Transport</keyword>
<dbReference type="RefSeq" id="XP_044315989.1">
    <property type="nucleotide sequence ID" value="XM_044460054.1"/>
</dbReference>
<keyword evidence="7" id="KW-0967">Endosome</keyword>
<feature type="region of interest" description="Disordered" evidence="14">
    <location>
        <begin position="28"/>
        <end position="81"/>
    </location>
</feature>
<dbReference type="PANTHER" id="PTHR10110">
    <property type="entry name" value="SODIUM/HYDROGEN EXCHANGER"/>
    <property type="match status" value="1"/>
</dbReference>
<feature type="transmembrane region" description="Helical" evidence="15">
    <location>
        <begin position="247"/>
        <end position="265"/>
    </location>
</feature>
<feature type="compositionally biased region" description="Polar residues" evidence="14">
    <location>
        <begin position="993"/>
        <end position="1006"/>
    </location>
</feature>
<feature type="transmembrane region" description="Helical" evidence="15">
    <location>
        <begin position="277"/>
        <end position="305"/>
    </location>
</feature>
<dbReference type="GeneID" id="108038482"/>
<feature type="region of interest" description="Disordered" evidence="14">
    <location>
        <begin position="1081"/>
        <end position="1187"/>
    </location>
</feature>
<keyword evidence="4 13" id="KW-0050">Antiport</keyword>
<feature type="transmembrane region" description="Helical" evidence="15">
    <location>
        <begin position="214"/>
        <end position="235"/>
    </location>
</feature>
<reference evidence="17" key="3">
    <citation type="submission" date="2025-05" db="UniProtKB">
        <authorList>
            <consortium name="EnsemblMetazoa"/>
        </authorList>
    </citation>
    <scope>IDENTIFICATION</scope>
</reference>
<feature type="region of interest" description="Disordered" evidence="14">
    <location>
        <begin position="1218"/>
        <end position="1310"/>
    </location>
</feature>
<dbReference type="Gene3D" id="6.10.140.1330">
    <property type="match status" value="1"/>
</dbReference>
<feature type="compositionally biased region" description="Basic and acidic residues" evidence="14">
    <location>
        <begin position="53"/>
        <end position="74"/>
    </location>
</feature>
<evidence type="ECO:0000256" key="1">
    <source>
        <dbReference type="ARBA" id="ARBA00004195"/>
    </source>
</evidence>
<reference evidence="18" key="1">
    <citation type="journal article" date="2021" name="Elife">
        <title>Highly contiguous assemblies of 101 drosophilid genomes.</title>
        <authorList>
            <person name="Kim B.Y."/>
            <person name="Wang J.R."/>
            <person name="Miller D.E."/>
            <person name="Barmina O."/>
            <person name="Delaney E."/>
            <person name="Thompson A."/>
            <person name="Comeault A.A."/>
            <person name="Peede D."/>
            <person name="D'Agostino E.R."/>
            <person name="Pelaez J."/>
            <person name="Aguilar J.M."/>
            <person name="Haji D."/>
            <person name="Matsunaga T."/>
            <person name="Armstrong E.E."/>
            <person name="Zych M."/>
            <person name="Ogawa Y."/>
            <person name="Stamenkovic-Radak M."/>
            <person name="Jelic M."/>
            <person name="Veselinovic M.S."/>
            <person name="Tanaskovic M."/>
            <person name="Eric P."/>
            <person name="Gao J.J."/>
            <person name="Katoh T.K."/>
            <person name="Toda M.J."/>
            <person name="Watabe H."/>
            <person name="Watada M."/>
            <person name="Davis J.S."/>
            <person name="Moyle L.C."/>
            <person name="Manoli G."/>
            <person name="Bertolini E."/>
            <person name="Kostal V."/>
            <person name="Hawley R.S."/>
            <person name="Takahashi A."/>
            <person name="Jones C.D."/>
            <person name="Price D.K."/>
            <person name="Whiteman N."/>
            <person name="Kopp A."/>
            <person name="Matute D.R."/>
            <person name="Petrov D.A."/>
        </authorList>
    </citation>
    <scope>NUCLEOTIDE SEQUENCE [LARGE SCALE GENOMIC DNA]</scope>
</reference>
<reference evidence="19" key="2">
    <citation type="submission" date="2025-04" db="UniProtKB">
        <authorList>
            <consortium name="RefSeq"/>
        </authorList>
    </citation>
    <scope>IDENTIFICATION</scope>
</reference>
<evidence type="ECO:0000256" key="7">
    <source>
        <dbReference type="ARBA" id="ARBA00022753"/>
    </source>
</evidence>
<feature type="compositionally biased region" description="Basic residues" evidence="14">
    <location>
        <begin position="792"/>
        <end position="802"/>
    </location>
</feature>
<dbReference type="GO" id="GO:0098719">
    <property type="term" value="P:sodium ion import across plasma membrane"/>
    <property type="evidence" value="ECO:0007669"/>
    <property type="project" value="TreeGrafter"/>
</dbReference>
<dbReference type="NCBIfam" id="TIGR00840">
    <property type="entry name" value="b_cpa1"/>
    <property type="match status" value="1"/>
</dbReference>
<feature type="transmembrane region" description="Helical" evidence="15">
    <location>
        <begin position="538"/>
        <end position="559"/>
    </location>
</feature>
<evidence type="ECO:0000256" key="11">
    <source>
        <dbReference type="ARBA" id="ARBA00023136"/>
    </source>
</evidence>
<feature type="transmembrane region" description="Helical" evidence="15">
    <location>
        <begin position="503"/>
        <end position="526"/>
    </location>
</feature>
<proteinExistence type="inferred from homology"/>
<feature type="region of interest" description="Disordered" evidence="14">
    <location>
        <begin position="965"/>
        <end position="1046"/>
    </location>
</feature>
<dbReference type="InterPro" id="IPR018410">
    <property type="entry name" value="Na/H_exchanger_3/5"/>
</dbReference>